<reference evidence="2" key="2">
    <citation type="journal article" date="2016" name="Sci. Rep.">
        <title>Involvement of type VI secretion system in secretion of iron chelator pyoverdine in Pseudomonas taiwanensis.</title>
        <authorList>
            <person name="Chen W.J."/>
            <person name="Kuo T.Y."/>
            <person name="Hsieh F.C."/>
            <person name="Chen P.Y."/>
            <person name="Wang C.S."/>
            <person name="Shih Y.L."/>
            <person name="Lai Y.M."/>
            <person name="Liu J.R."/>
            <person name="Yang Y.L."/>
            <person name="Shih M.C."/>
        </authorList>
    </citation>
    <scope>NUCLEOTIDE SEQUENCE</scope>
    <source>
        <strain evidence="2">DSM 21245</strain>
    </source>
</reference>
<name>A0A190KT11_9PSED</name>
<evidence type="ECO:0000256" key="1">
    <source>
        <dbReference type="SAM" id="Phobius"/>
    </source>
</evidence>
<organism evidence="2">
    <name type="scientific">Pseudomonas taiwanensis</name>
    <dbReference type="NCBI Taxonomy" id="470150"/>
    <lineage>
        <taxon>Bacteria</taxon>
        <taxon>Pseudomonadati</taxon>
        <taxon>Pseudomonadota</taxon>
        <taxon>Gammaproteobacteria</taxon>
        <taxon>Pseudomonadales</taxon>
        <taxon>Pseudomonadaceae</taxon>
        <taxon>Pseudomonas</taxon>
    </lineage>
</organism>
<evidence type="ECO:0000313" key="2">
    <source>
        <dbReference type="EMBL" id="AJW67528.1"/>
    </source>
</evidence>
<dbReference type="Pfam" id="PF19659">
    <property type="entry name" value="DUF6162"/>
    <property type="match status" value="1"/>
</dbReference>
<protein>
    <recommendedName>
        <fullName evidence="3">Periplasmic protein</fullName>
    </recommendedName>
</protein>
<keyword evidence="1" id="KW-1133">Transmembrane helix</keyword>
<accession>A0A190KT11</accession>
<keyword evidence="1" id="KW-0812">Transmembrane</keyword>
<feature type="transmembrane region" description="Helical" evidence="1">
    <location>
        <begin position="17"/>
        <end position="36"/>
    </location>
</feature>
<dbReference type="InterPro" id="IPR046160">
    <property type="entry name" value="DUF6162"/>
</dbReference>
<gene>
    <name evidence="2" type="ORF">PT02613</name>
</gene>
<dbReference type="AlphaFoldDB" id="A0A190KT11"/>
<keyword evidence="1" id="KW-0472">Membrane</keyword>
<sequence>MSRAQVVRPAGAGHETLYVLLAALLIITLATTVVVLRGEREDEVAIAAHQIDARRDLTAAEQGLYTDLWVAVEEIALLREESGQVPDVEALAEEGLPPFVPDASSQRRGGHHWQRLPSGAYLGRSQDAQVAGSLLLILPSGDGEQPDVWLRRDRSALAPDDLGQTALIAAGWQQVVSHYDAGVTRQHRH</sequence>
<proteinExistence type="predicted"/>
<reference evidence="2" key="1">
    <citation type="submission" date="2014-06" db="EMBL/GenBank/DDBJ databases">
        <authorList>
            <person name="Ju J."/>
            <person name="Zhang J."/>
        </authorList>
    </citation>
    <scope>NUCLEOTIDE SEQUENCE</scope>
    <source>
        <strain evidence="2">DSM 21245</strain>
    </source>
</reference>
<dbReference type="EMBL" id="KM036019">
    <property type="protein sequence ID" value="AJW67528.1"/>
    <property type="molecule type" value="Genomic_DNA"/>
</dbReference>
<evidence type="ECO:0008006" key="3">
    <source>
        <dbReference type="Google" id="ProtNLM"/>
    </source>
</evidence>